<accession>A0A0E9VKW2</accession>
<organism evidence="1">
    <name type="scientific">Anguilla anguilla</name>
    <name type="common">European freshwater eel</name>
    <name type="synonym">Muraena anguilla</name>
    <dbReference type="NCBI Taxonomy" id="7936"/>
    <lineage>
        <taxon>Eukaryota</taxon>
        <taxon>Metazoa</taxon>
        <taxon>Chordata</taxon>
        <taxon>Craniata</taxon>
        <taxon>Vertebrata</taxon>
        <taxon>Euteleostomi</taxon>
        <taxon>Actinopterygii</taxon>
        <taxon>Neopterygii</taxon>
        <taxon>Teleostei</taxon>
        <taxon>Anguilliformes</taxon>
        <taxon>Anguillidae</taxon>
        <taxon>Anguilla</taxon>
    </lineage>
</organism>
<dbReference type="AlphaFoldDB" id="A0A0E9VKW2"/>
<sequence length="55" mass="6451">MPNLICSMVVLFVYVFFQKMILRKMPYLMDISAVKLSVFTDSNLGCQFSYIPHRN</sequence>
<protein>
    <submittedName>
        <fullName evidence="1">Uncharacterized protein</fullName>
    </submittedName>
</protein>
<reference evidence="1" key="1">
    <citation type="submission" date="2014-11" db="EMBL/GenBank/DDBJ databases">
        <authorList>
            <person name="Amaro Gonzalez C."/>
        </authorList>
    </citation>
    <scope>NUCLEOTIDE SEQUENCE</scope>
</reference>
<proteinExistence type="predicted"/>
<evidence type="ECO:0000313" key="1">
    <source>
        <dbReference type="EMBL" id="JAH78671.1"/>
    </source>
</evidence>
<name>A0A0E9VKW2_ANGAN</name>
<reference evidence="1" key="2">
    <citation type="journal article" date="2015" name="Fish Shellfish Immunol.">
        <title>Early steps in the European eel (Anguilla anguilla)-Vibrio vulnificus interaction in the gills: Role of the RtxA13 toxin.</title>
        <authorList>
            <person name="Callol A."/>
            <person name="Pajuelo D."/>
            <person name="Ebbesson L."/>
            <person name="Teles M."/>
            <person name="MacKenzie S."/>
            <person name="Amaro C."/>
        </authorList>
    </citation>
    <scope>NUCLEOTIDE SEQUENCE</scope>
</reference>
<dbReference type="EMBL" id="GBXM01029906">
    <property type="protein sequence ID" value="JAH78671.1"/>
    <property type="molecule type" value="Transcribed_RNA"/>
</dbReference>